<dbReference type="EMBL" id="CP001734">
    <property type="protein sequence ID" value="ACV68398.1"/>
    <property type="molecule type" value="Genomic_DNA"/>
</dbReference>
<dbReference type="HOGENOM" id="CLU_052470_0_0_7"/>
<keyword evidence="2" id="KW-0812">Transmembrane</keyword>
<dbReference type="STRING" id="485915.Dret_1110"/>
<sequence length="298" mass="33107">MPSMRQSLCLAVILVFGMGLVLTAATPAEAKRFGSRRSIGSSPAPSRNYSTKTSTAKQRHAVSSTRRSVRRPGGLFGSLVAGTLIGSLFMGGPFMGPSLLDLVLIGLLVFFVVRLFKGRGTRGPSSKSPPRQDQRSAPDRFDTAAAGWEHLRSKPAGGPPPPEPTDEEESIPQDFDTQEFLKGAKIVYQRLQEAWDDRDLEDIRGFTTPEVFREIRRQAKEDPNTSQTEIVLLQAEVRNVRRDGAVTHVSVAFEALLRESPQDSETRQVRELWHFQRDESRSDSHWLLEGLEQLPPSS</sequence>
<evidence type="ECO:0000259" key="3">
    <source>
        <dbReference type="SMART" id="SM00978"/>
    </source>
</evidence>
<dbReference type="SMART" id="SM00978">
    <property type="entry name" value="Tim44"/>
    <property type="match status" value="1"/>
</dbReference>
<dbReference type="PANTHER" id="PTHR41542:SF1">
    <property type="entry name" value="BLL5807 PROTEIN"/>
    <property type="match status" value="1"/>
</dbReference>
<accession>C8X275</accession>
<dbReference type="eggNOG" id="COG4395">
    <property type="taxonomic scope" value="Bacteria"/>
</dbReference>
<feature type="domain" description="Tim44-like" evidence="3">
    <location>
        <begin position="161"/>
        <end position="293"/>
    </location>
</feature>
<feature type="region of interest" description="Disordered" evidence="1">
    <location>
        <begin position="119"/>
        <end position="170"/>
    </location>
</feature>
<dbReference type="Pfam" id="PF04280">
    <property type="entry name" value="Tim44"/>
    <property type="match status" value="1"/>
</dbReference>
<dbReference type="InterPro" id="IPR007379">
    <property type="entry name" value="Tim44-like_dom"/>
</dbReference>
<reference evidence="4 5" key="2">
    <citation type="journal article" date="2010" name="Stand. Genomic Sci.">
        <title>Complete genome sequence of Desulfohalobium retbaense type strain (HR(100)).</title>
        <authorList>
            <person name="Spring S."/>
            <person name="Nolan M."/>
            <person name="Lapidus A."/>
            <person name="Glavina Del Rio T."/>
            <person name="Copeland A."/>
            <person name="Tice H."/>
            <person name="Cheng J.F."/>
            <person name="Lucas S."/>
            <person name="Land M."/>
            <person name="Chen F."/>
            <person name="Bruce D."/>
            <person name="Goodwin L."/>
            <person name="Pitluck S."/>
            <person name="Ivanova N."/>
            <person name="Mavromatis K."/>
            <person name="Mikhailova N."/>
            <person name="Pati A."/>
            <person name="Chen A."/>
            <person name="Palaniappan K."/>
            <person name="Hauser L."/>
            <person name="Chang Y.J."/>
            <person name="Jeffries C.D."/>
            <person name="Munk C."/>
            <person name="Kiss H."/>
            <person name="Chain P."/>
            <person name="Han C."/>
            <person name="Brettin T."/>
            <person name="Detter J.C."/>
            <person name="Schuler E."/>
            <person name="Goker M."/>
            <person name="Rohde M."/>
            <person name="Bristow J."/>
            <person name="Eisen J.A."/>
            <person name="Markowitz V."/>
            <person name="Hugenholtz P."/>
            <person name="Kyrpides N.C."/>
            <person name="Klenk H.P."/>
        </authorList>
    </citation>
    <scope>NUCLEOTIDE SEQUENCE [LARGE SCALE GENOMIC DNA]</scope>
    <source>
        <strain evidence="4 5">DSM 5692</strain>
    </source>
</reference>
<reference evidence="5" key="1">
    <citation type="submission" date="2009-09" db="EMBL/GenBank/DDBJ databases">
        <title>The complete chromosome of Desulfohalobium retbaense DSM 5692.</title>
        <authorList>
            <consortium name="US DOE Joint Genome Institute (JGI-PGF)"/>
            <person name="Lucas S."/>
            <person name="Copeland A."/>
            <person name="Lapidus A."/>
            <person name="Glavina del Rio T."/>
            <person name="Dalin E."/>
            <person name="Tice H."/>
            <person name="Bruce D."/>
            <person name="Goodwin L."/>
            <person name="Pitluck S."/>
            <person name="Kyrpides N."/>
            <person name="Mavromatis K."/>
            <person name="Ivanova N."/>
            <person name="Mikhailova N."/>
            <person name="Munk A.C."/>
            <person name="Brettin T."/>
            <person name="Detter J.C."/>
            <person name="Han C."/>
            <person name="Tapia R."/>
            <person name="Larimer F."/>
            <person name="Land M."/>
            <person name="Hauser L."/>
            <person name="Markowitz V."/>
            <person name="Cheng J.-F."/>
            <person name="Hugenholtz P."/>
            <person name="Woyke T."/>
            <person name="Wu D."/>
            <person name="Spring S."/>
            <person name="Klenk H.-P."/>
            <person name="Eisen J.A."/>
        </authorList>
    </citation>
    <scope>NUCLEOTIDE SEQUENCE [LARGE SCALE GENOMIC DNA]</scope>
    <source>
        <strain evidence="5">DSM 5692</strain>
    </source>
</reference>
<organism evidence="4 5">
    <name type="scientific">Desulfohalobium retbaense (strain ATCC 49708 / DSM 5692 / JCM 16813 / HR100)</name>
    <dbReference type="NCBI Taxonomy" id="485915"/>
    <lineage>
        <taxon>Bacteria</taxon>
        <taxon>Pseudomonadati</taxon>
        <taxon>Thermodesulfobacteriota</taxon>
        <taxon>Desulfovibrionia</taxon>
        <taxon>Desulfovibrionales</taxon>
        <taxon>Desulfohalobiaceae</taxon>
        <taxon>Desulfohalobium</taxon>
    </lineage>
</organism>
<feature type="compositionally biased region" description="Basic and acidic residues" evidence="1">
    <location>
        <begin position="130"/>
        <end position="142"/>
    </location>
</feature>
<keyword evidence="5" id="KW-1185">Reference proteome</keyword>
<keyword evidence="2" id="KW-0472">Membrane</keyword>
<dbReference type="Gene3D" id="3.10.450.240">
    <property type="match status" value="1"/>
</dbReference>
<evidence type="ECO:0000256" key="2">
    <source>
        <dbReference type="SAM" id="Phobius"/>
    </source>
</evidence>
<evidence type="ECO:0000256" key="1">
    <source>
        <dbReference type="SAM" id="MobiDB-lite"/>
    </source>
</evidence>
<dbReference type="OrthoDB" id="5297955at2"/>
<name>C8X275_DESRD</name>
<dbReference type="Proteomes" id="UP000001052">
    <property type="component" value="Chromosome"/>
</dbReference>
<dbReference type="RefSeq" id="WP_015751549.1">
    <property type="nucleotide sequence ID" value="NC_013223.1"/>
</dbReference>
<dbReference type="KEGG" id="drt:Dret_1110"/>
<feature type="region of interest" description="Disordered" evidence="1">
    <location>
        <begin position="33"/>
        <end position="70"/>
    </location>
</feature>
<evidence type="ECO:0000313" key="4">
    <source>
        <dbReference type="EMBL" id="ACV68398.1"/>
    </source>
</evidence>
<evidence type="ECO:0000313" key="5">
    <source>
        <dbReference type="Proteomes" id="UP000001052"/>
    </source>
</evidence>
<proteinExistence type="predicted"/>
<feature type="transmembrane region" description="Helical" evidence="2">
    <location>
        <begin position="73"/>
        <end position="92"/>
    </location>
</feature>
<dbReference type="InterPro" id="IPR032710">
    <property type="entry name" value="NTF2-like_dom_sf"/>
</dbReference>
<protein>
    <submittedName>
        <fullName evidence="4">Import inner membrane translocase subunit Tim44</fullName>
    </submittedName>
</protein>
<dbReference type="PANTHER" id="PTHR41542">
    <property type="entry name" value="BLL5807 PROTEIN"/>
    <property type="match status" value="1"/>
</dbReference>
<gene>
    <name evidence="4" type="ordered locus">Dret_1110</name>
</gene>
<dbReference type="SUPFAM" id="SSF54427">
    <property type="entry name" value="NTF2-like"/>
    <property type="match status" value="1"/>
</dbReference>
<keyword evidence="2" id="KW-1133">Transmembrane helix</keyword>
<feature type="transmembrane region" description="Helical" evidence="2">
    <location>
        <begin position="99"/>
        <end position="116"/>
    </location>
</feature>
<dbReference type="AlphaFoldDB" id="C8X275"/>
<feature type="compositionally biased region" description="Polar residues" evidence="1">
    <location>
        <begin position="38"/>
        <end position="66"/>
    </location>
</feature>